<keyword evidence="2" id="KW-1185">Reference proteome</keyword>
<dbReference type="AlphaFoldDB" id="A0A2Z3GWG5"/>
<accession>A0A2Z3GWG5</accession>
<dbReference type="EMBL" id="CP025958">
    <property type="protein sequence ID" value="AWM36941.1"/>
    <property type="molecule type" value="Genomic_DNA"/>
</dbReference>
<dbReference type="KEGG" id="gog:C1280_07855"/>
<reference evidence="1 2" key="1">
    <citation type="submission" date="2018-01" db="EMBL/GenBank/DDBJ databases">
        <title>G. obscuriglobus.</title>
        <authorList>
            <person name="Franke J."/>
            <person name="Blomberg W."/>
            <person name="Selmecki A."/>
        </authorList>
    </citation>
    <scope>NUCLEOTIDE SEQUENCE [LARGE SCALE GENOMIC DNA]</scope>
    <source>
        <strain evidence="1 2">DSM 5831</strain>
    </source>
</reference>
<sequence length="134" mass="14523">MGGTFNKRRGSKKRVVESCDAIDAADLKRWELLVPGTERTGRLEWRRGEKEPYSAIGYTLAVGRTAGTLRLRYRFGSPVESLEYSVQLVTTGCHLGGFRWWLVCPLTTDGARCGAACGRCSGAGSFSGAEPAST</sequence>
<evidence type="ECO:0000313" key="2">
    <source>
        <dbReference type="Proteomes" id="UP000245802"/>
    </source>
</evidence>
<dbReference type="RefSeq" id="WP_010045406.1">
    <property type="nucleotide sequence ID" value="NZ_CP025958.1"/>
</dbReference>
<evidence type="ECO:0000313" key="1">
    <source>
        <dbReference type="EMBL" id="AWM36941.1"/>
    </source>
</evidence>
<gene>
    <name evidence="1" type="ORF">C1280_07855</name>
</gene>
<protein>
    <submittedName>
        <fullName evidence="1">Uncharacterized protein</fullName>
    </submittedName>
</protein>
<proteinExistence type="predicted"/>
<dbReference type="OrthoDB" id="5951715at2"/>
<organism evidence="1 2">
    <name type="scientific">Gemmata obscuriglobus</name>
    <dbReference type="NCBI Taxonomy" id="114"/>
    <lineage>
        <taxon>Bacteria</taxon>
        <taxon>Pseudomonadati</taxon>
        <taxon>Planctomycetota</taxon>
        <taxon>Planctomycetia</taxon>
        <taxon>Gemmatales</taxon>
        <taxon>Gemmataceae</taxon>
        <taxon>Gemmata</taxon>
    </lineage>
</organism>
<name>A0A2Z3GWG5_9BACT</name>
<dbReference type="Proteomes" id="UP000245802">
    <property type="component" value="Chromosome"/>
</dbReference>